<name>A0A6I9QKY4_ELAGV</name>
<dbReference type="Proteomes" id="UP000504607">
    <property type="component" value="Unplaced"/>
</dbReference>
<keyword evidence="8" id="KW-0325">Glycoprotein</keyword>
<keyword evidence="3" id="KW-0812">Transmembrane</keyword>
<dbReference type="SMART" id="SM00369">
    <property type="entry name" value="LRR_TYP"/>
    <property type="match status" value="9"/>
</dbReference>
<keyword evidence="4" id="KW-0732">Signal</keyword>
<dbReference type="Pfam" id="PF00560">
    <property type="entry name" value="LRR_1"/>
    <property type="match status" value="2"/>
</dbReference>
<keyword evidence="7" id="KW-0472">Membrane</keyword>
<feature type="domain" description="Disease resistance R13L4/SHOC-2-like LRR" evidence="9">
    <location>
        <begin position="315"/>
        <end position="403"/>
    </location>
</feature>
<evidence type="ECO:0000256" key="2">
    <source>
        <dbReference type="ARBA" id="ARBA00022614"/>
    </source>
</evidence>
<dbReference type="InterPro" id="IPR055414">
    <property type="entry name" value="LRR_R13L4/SHOC2-like"/>
</dbReference>
<dbReference type="AlphaFoldDB" id="A0A6I9QKY4"/>
<dbReference type="SMART" id="SM00365">
    <property type="entry name" value="LRR_SD22"/>
    <property type="match status" value="4"/>
</dbReference>
<evidence type="ECO:0000256" key="1">
    <source>
        <dbReference type="ARBA" id="ARBA00004167"/>
    </source>
</evidence>
<dbReference type="InterPro" id="IPR032675">
    <property type="entry name" value="LRR_dom_sf"/>
</dbReference>
<dbReference type="GO" id="GO:0051707">
    <property type="term" value="P:response to other organism"/>
    <property type="evidence" value="ECO:0007669"/>
    <property type="project" value="UniProtKB-ARBA"/>
</dbReference>
<dbReference type="PRINTS" id="PR00019">
    <property type="entry name" value="LEURICHRPT"/>
</dbReference>
<proteinExistence type="predicted"/>
<reference evidence="11" key="1">
    <citation type="submission" date="2025-08" db="UniProtKB">
        <authorList>
            <consortium name="RefSeq"/>
        </authorList>
    </citation>
    <scope>IDENTIFICATION</scope>
</reference>
<dbReference type="InterPro" id="IPR003591">
    <property type="entry name" value="Leu-rich_rpt_typical-subtyp"/>
</dbReference>
<dbReference type="FunFam" id="3.80.10.10:FF:000453">
    <property type="entry name" value="Leucine-rich receptor-like protein kinase family protein"/>
    <property type="match status" value="1"/>
</dbReference>
<evidence type="ECO:0000256" key="4">
    <source>
        <dbReference type="ARBA" id="ARBA00022729"/>
    </source>
</evidence>
<accession>A0A6I9QKY4</accession>
<dbReference type="Pfam" id="PF23598">
    <property type="entry name" value="LRR_14"/>
    <property type="match status" value="1"/>
</dbReference>
<dbReference type="PANTHER" id="PTHR48057">
    <property type="entry name" value="LEUCINE-RICH REPEAT SERINE/THREONINE-PROTEIN KINASE 1"/>
    <property type="match status" value="1"/>
</dbReference>
<feature type="non-terminal residue" evidence="11">
    <location>
        <position position="493"/>
    </location>
</feature>
<dbReference type="GO" id="GO:0009791">
    <property type="term" value="P:post-embryonic development"/>
    <property type="evidence" value="ECO:0007669"/>
    <property type="project" value="UniProtKB-ARBA"/>
</dbReference>
<protein>
    <submittedName>
        <fullName evidence="11">Probable leucine-rich repeat receptor-like protein kinase At1g35710</fullName>
    </submittedName>
</protein>
<dbReference type="SUPFAM" id="SSF52047">
    <property type="entry name" value="RNI-like"/>
    <property type="match status" value="2"/>
</dbReference>
<dbReference type="InterPro" id="IPR052595">
    <property type="entry name" value="LRRC69/RLP"/>
</dbReference>
<dbReference type="InParanoid" id="A0A6I9QKY4"/>
<keyword evidence="6" id="KW-1133">Transmembrane helix</keyword>
<evidence type="ECO:0000256" key="8">
    <source>
        <dbReference type="ARBA" id="ARBA00023180"/>
    </source>
</evidence>
<evidence type="ECO:0000256" key="3">
    <source>
        <dbReference type="ARBA" id="ARBA00022692"/>
    </source>
</evidence>
<dbReference type="OrthoDB" id="686342at2759"/>
<sequence>MKFLGPSKVNPSLLDLMHLKYLDLSLNNFSGAPIPKFIGSLVHLEYLNLSYADFSGSIPPELGNLSRLHFLDISWNGYDFYNFRWTSLRADSLRWLSNIPSLHSLDLSCVNLSKATNWLYEINMLPSLLDLCLSYTDLPIASASISHVNLTSLTMLDLSWNYHLNATVPYWLFNISNLVHLDLGGCGLPDRLLFSTGDLQNLKILYLFENQITREIFPNLANLSHLEHLDMSWNKISGKIPRSIENLHNLVELDLSYNQITRDFFQNLGNLSHLEHLRMASNKICGEIPKSIKNLRNLVELDLSYNINISGEIPEFIGNLIHLQVLRLSGNEISGEIPKIIENLIHLQTLDLSSNKISGEIPHAFDKLHSLHYLALASNHITGKIPRFIGNLCKLNGLDISDNSITGELVNTIESWSKCTENRPDGRRSLQGLTSLNVGYNNLSGTIPQTLSQLSALQELVLASNSFTDHLTEAHFANLTKLDYLDLSYNSFQ</sequence>
<evidence type="ECO:0000256" key="7">
    <source>
        <dbReference type="ARBA" id="ARBA00023136"/>
    </source>
</evidence>
<dbReference type="PANTHER" id="PTHR48057:SF19">
    <property type="entry name" value="LEUCINE-RICH REPEAT-CONTAINING N-TERMINAL PLANT-TYPE DOMAIN-CONTAINING PROTEIN"/>
    <property type="match status" value="1"/>
</dbReference>
<evidence type="ECO:0000313" key="11">
    <source>
        <dbReference type="RefSeq" id="XP_010911197.1"/>
    </source>
</evidence>
<keyword evidence="10" id="KW-1185">Reference proteome</keyword>
<dbReference type="RefSeq" id="XP_010911197.1">
    <property type="nucleotide sequence ID" value="XM_010912895.1"/>
</dbReference>
<evidence type="ECO:0000259" key="9">
    <source>
        <dbReference type="Pfam" id="PF23598"/>
    </source>
</evidence>
<evidence type="ECO:0000256" key="5">
    <source>
        <dbReference type="ARBA" id="ARBA00022737"/>
    </source>
</evidence>
<comment type="subcellular location">
    <subcellularLocation>
        <location evidence="1">Membrane</location>
        <topology evidence="1">Single-pass membrane protein</topology>
    </subcellularLocation>
</comment>
<dbReference type="FunFam" id="3.80.10.10:FF:000383">
    <property type="entry name" value="Leucine-rich repeat receptor protein kinase EMS1"/>
    <property type="match status" value="1"/>
</dbReference>
<dbReference type="GO" id="GO:0016020">
    <property type="term" value="C:membrane"/>
    <property type="evidence" value="ECO:0007669"/>
    <property type="project" value="UniProtKB-SubCell"/>
</dbReference>
<keyword evidence="5" id="KW-0677">Repeat</keyword>
<keyword evidence="2" id="KW-0433">Leucine-rich repeat</keyword>
<dbReference type="Pfam" id="PF13855">
    <property type="entry name" value="LRR_8"/>
    <property type="match status" value="2"/>
</dbReference>
<gene>
    <name evidence="11" type="primary">LOC105037204</name>
</gene>
<dbReference type="InterPro" id="IPR001611">
    <property type="entry name" value="Leu-rich_rpt"/>
</dbReference>
<organism evidence="10 11">
    <name type="scientific">Elaeis guineensis var. tenera</name>
    <name type="common">Oil palm</name>
    <dbReference type="NCBI Taxonomy" id="51953"/>
    <lineage>
        <taxon>Eukaryota</taxon>
        <taxon>Viridiplantae</taxon>
        <taxon>Streptophyta</taxon>
        <taxon>Embryophyta</taxon>
        <taxon>Tracheophyta</taxon>
        <taxon>Spermatophyta</taxon>
        <taxon>Magnoliopsida</taxon>
        <taxon>Liliopsida</taxon>
        <taxon>Arecaceae</taxon>
        <taxon>Arecoideae</taxon>
        <taxon>Cocoseae</taxon>
        <taxon>Elaeidinae</taxon>
        <taxon>Elaeis</taxon>
    </lineage>
</organism>
<evidence type="ECO:0000313" key="10">
    <source>
        <dbReference type="Proteomes" id="UP000504607"/>
    </source>
</evidence>
<dbReference type="PROSITE" id="PS51450">
    <property type="entry name" value="LRR"/>
    <property type="match status" value="1"/>
</dbReference>
<evidence type="ECO:0000256" key="6">
    <source>
        <dbReference type="ARBA" id="ARBA00022989"/>
    </source>
</evidence>
<dbReference type="Gene3D" id="3.80.10.10">
    <property type="entry name" value="Ribonuclease Inhibitor"/>
    <property type="match status" value="5"/>
</dbReference>
<dbReference type="GO" id="GO:0006952">
    <property type="term" value="P:defense response"/>
    <property type="evidence" value="ECO:0007669"/>
    <property type="project" value="UniProtKB-ARBA"/>
</dbReference>
<dbReference type="Pfam" id="PF13516">
    <property type="entry name" value="LRR_6"/>
    <property type="match status" value="1"/>
</dbReference>